<evidence type="ECO:0000256" key="5">
    <source>
        <dbReference type="SAM" id="Phobius"/>
    </source>
</evidence>
<evidence type="ECO:0000313" key="8">
    <source>
        <dbReference type="Proteomes" id="UP001307889"/>
    </source>
</evidence>
<keyword evidence="4 5" id="KW-0472">Membrane</keyword>
<evidence type="ECO:0000256" key="3">
    <source>
        <dbReference type="ARBA" id="ARBA00022989"/>
    </source>
</evidence>
<evidence type="ECO:0000256" key="2">
    <source>
        <dbReference type="ARBA" id="ARBA00022692"/>
    </source>
</evidence>
<dbReference type="InterPro" id="IPR017981">
    <property type="entry name" value="GPCR_2-like_7TM"/>
</dbReference>
<accession>A0ABN7ASQ9</accession>
<dbReference type="CDD" id="cd15039">
    <property type="entry name" value="7tmB3_Methuselah-like"/>
    <property type="match status" value="1"/>
</dbReference>
<sequence>MAREPSVPPFDTRLPPPRPSSWPSLVPLSGGVRDPVRKCCPISEFLPLALVSRDDFNFTDDVCVVADRNRSLPSLGCSRNCSIVHRPLTCAEKYTLFDNETWRVTESGLAVRSSRFEYQVSDYCVERVIDESRNEPLGVRPFLCFQSERPDDDDDVWHDNRQGHYIFAACHFASSFFILASLAIFVVLKPKTFEKITIFFLSPLFLGQVNYAVALVCRLPNEICVVEAVDKSGQVSLLPAVMFSALDDLWSNVSVGRDVSEIVKCCPLGHVVVPRTRCVAAGAGRPSACAPPKCSLSYDLITCPPNVRRMALSADDVWQISAAGIVDTSGQPHQTYPVYCVDVFVNYSTRPSGVYPIVCHLVEKFADEGQPADGSLDRTLLFDVYPVLCLLSAAMILLMIVLYVTVIYPLGRGRSTSTQKLINLSYLTTLFAGLLTNAVVHLTADSRSSVLLCAFYGFAVQFFFLATFFWLNVMCIDIYWAFSDLKSLGRAAGTWRDRKKLLCYSAYAWGMPLLILCITLAVDYSPSIPTNSRFKPAMGLDKCFFRGRIAGWTYFYGPMAIILFINCLLFAVTAFHLYRHRRGTAGVLKRGDSQRHGGGNDKERFNLYLKLFIVMGINWLSEVVSFTFNTDVPRYLWYLTDITNTLQGVFIFLIFVWKQRVRQLIWDKLCKGKRGTASANNTSSTSITTNSIRSHHNSIKMNALNNISSVPNNSGSDEDD</sequence>
<proteinExistence type="predicted"/>
<dbReference type="Pfam" id="PF00002">
    <property type="entry name" value="7tm_2"/>
    <property type="match status" value="1"/>
</dbReference>
<evidence type="ECO:0000256" key="4">
    <source>
        <dbReference type="ARBA" id="ARBA00023136"/>
    </source>
</evidence>
<feature type="transmembrane region" description="Helical" evidence="5">
    <location>
        <begin position="635"/>
        <end position="657"/>
    </location>
</feature>
<dbReference type="PANTHER" id="PTHR47154:SF2">
    <property type="entry name" value="G-PROTEIN COUPLED RECEPTOR MTH-RELATED"/>
    <property type="match status" value="1"/>
</dbReference>
<dbReference type="InterPro" id="IPR051384">
    <property type="entry name" value="Mth_GPCR"/>
</dbReference>
<dbReference type="PROSITE" id="PS50261">
    <property type="entry name" value="G_PROTEIN_RECEP_F2_4"/>
    <property type="match status" value="1"/>
</dbReference>
<dbReference type="SUPFAM" id="SSF81321">
    <property type="entry name" value="Family A G protein-coupled receptor-like"/>
    <property type="match status" value="1"/>
</dbReference>
<dbReference type="PANTHER" id="PTHR47154">
    <property type="entry name" value="G-PROTEIN COUPLED RECEPTOR MTH-RELATED"/>
    <property type="match status" value="1"/>
</dbReference>
<dbReference type="Gene3D" id="1.20.1070.10">
    <property type="entry name" value="Rhodopsin 7-helix transmembrane proteins"/>
    <property type="match status" value="1"/>
</dbReference>
<dbReference type="InterPro" id="IPR000832">
    <property type="entry name" value="GPCR_2_secretin-like"/>
</dbReference>
<feature type="domain" description="G-protein coupled receptors family 2 profile 2" evidence="6">
    <location>
        <begin position="385"/>
        <end position="659"/>
    </location>
</feature>
<feature type="transmembrane region" description="Helical" evidence="5">
    <location>
        <begin position="165"/>
        <end position="186"/>
    </location>
</feature>
<name>A0ABN7ASQ9_9HEMI</name>
<feature type="transmembrane region" description="Helical" evidence="5">
    <location>
        <begin position="454"/>
        <end position="480"/>
    </location>
</feature>
<keyword evidence="2 5" id="KW-0812">Transmembrane</keyword>
<evidence type="ECO:0000313" key="7">
    <source>
        <dbReference type="EMBL" id="BES95247.1"/>
    </source>
</evidence>
<gene>
    <name evidence="7" type="ORF">NTJ_08056</name>
</gene>
<feature type="transmembrane region" description="Helical" evidence="5">
    <location>
        <begin position="607"/>
        <end position="629"/>
    </location>
</feature>
<evidence type="ECO:0000256" key="1">
    <source>
        <dbReference type="ARBA" id="ARBA00004141"/>
    </source>
</evidence>
<keyword evidence="7" id="KW-0675">Receptor</keyword>
<keyword evidence="3 5" id="KW-1133">Transmembrane helix</keyword>
<feature type="transmembrane region" description="Helical" evidence="5">
    <location>
        <begin position="501"/>
        <end position="522"/>
    </location>
</feature>
<evidence type="ECO:0000259" key="6">
    <source>
        <dbReference type="PROSITE" id="PS50261"/>
    </source>
</evidence>
<organism evidence="7 8">
    <name type="scientific">Nesidiocoris tenuis</name>
    <dbReference type="NCBI Taxonomy" id="355587"/>
    <lineage>
        <taxon>Eukaryota</taxon>
        <taxon>Metazoa</taxon>
        <taxon>Ecdysozoa</taxon>
        <taxon>Arthropoda</taxon>
        <taxon>Hexapoda</taxon>
        <taxon>Insecta</taxon>
        <taxon>Pterygota</taxon>
        <taxon>Neoptera</taxon>
        <taxon>Paraneoptera</taxon>
        <taxon>Hemiptera</taxon>
        <taxon>Heteroptera</taxon>
        <taxon>Panheteroptera</taxon>
        <taxon>Cimicomorpha</taxon>
        <taxon>Miridae</taxon>
        <taxon>Dicyphina</taxon>
        <taxon>Nesidiocoris</taxon>
    </lineage>
</organism>
<feature type="transmembrane region" description="Helical" evidence="5">
    <location>
        <begin position="384"/>
        <end position="409"/>
    </location>
</feature>
<comment type="subcellular location">
    <subcellularLocation>
        <location evidence="1">Membrane</location>
        <topology evidence="1">Multi-pass membrane protein</topology>
    </subcellularLocation>
</comment>
<keyword evidence="8" id="KW-1185">Reference proteome</keyword>
<dbReference type="EMBL" id="AP028914">
    <property type="protein sequence ID" value="BES95247.1"/>
    <property type="molecule type" value="Genomic_DNA"/>
</dbReference>
<feature type="transmembrane region" description="Helical" evidence="5">
    <location>
        <begin position="421"/>
        <end position="442"/>
    </location>
</feature>
<reference evidence="7 8" key="1">
    <citation type="submission" date="2023-09" db="EMBL/GenBank/DDBJ databases">
        <title>Nesidiocoris tenuis whole genome shotgun sequence.</title>
        <authorList>
            <person name="Shibata T."/>
            <person name="Shimoda M."/>
            <person name="Kobayashi T."/>
            <person name="Uehara T."/>
        </authorList>
    </citation>
    <scope>NUCLEOTIDE SEQUENCE [LARGE SCALE GENOMIC DNA]</scope>
    <source>
        <strain evidence="7 8">Japan</strain>
    </source>
</reference>
<protein>
    <submittedName>
        <fullName evidence="7">G-protein coupled receptor</fullName>
    </submittedName>
</protein>
<dbReference type="Proteomes" id="UP001307889">
    <property type="component" value="Chromosome 6"/>
</dbReference>
<feature type="transmembrane region" description="Helical" evidence="5">
    <location>
        <begin position="554"/>
        <end position="578"/>
    </location>
</feature>